<dbReference type="AlphaFoldDB" id="A0A9D4Y9R6"/>
<name>A0A9D4Y9R6_PEA</name>
<reference evidence="1 2" key="1">
    <citation type="journal article" date="2022" name="Nat. Genet.">
        <title>Improved pea reference genome and pan-genome highlight genomic features and evolutionary characteristics.</title>
        <authorList>
            <person name="Yang T."/>
            <person name="Liu R."/>
            <person name="Luo Y."/>
            <person name="Hu S."/>
            <person name="Wang D."/>
            <person name="Wang C."/>
            <person name="Pandey M.K."/>
            <person name="Ge S."/>
            <person name="Xu Q."/>
            <person name="Li N."/>
            <person name="Li G."/>
            <person name="Huang Y."/>
            <person name="Saxena R.K."/>
            <person name="Ji Y."/>
            <person name="Li M."/>
            <person name="Yan X."/>
            <person name="He Y."/>
            <person name="Liu Y."/>
            <person name="Wang X."/>
            <person name="Xiang C."/>
            <person name="Varshney R.K."/>
            <person name="Ding H."/>
            <person name="Gao S."/>
            <person name="Zong X."/>
        </authorList>
    </citation>
    <scope>NUCLEOTIDE SEQUENCE [LARGE SCALE GENOMIC DNA]</scope>
    <source>
        <strain evidence="1 2">cv. Zhongwan 6</strain>
    </source>
</reference>
<proteinExistence type="predicted"/>
<comment type="caution">
    <text evidence="1">The sequence shown here is derived from an EMBL/GenBank/DDBJ whole genome shotgun (WGS) entry which is preliminary data.</text>
</comment>
<evidence type="ECO:0000313" key="2">
    <source>
        <dbReference type="Proteomes" id="UP001058974"/>
    </source>
</evidence>
<evidence type="ECO:0000313" key="1">
    <source>
        <dbReference type="EMBL" id="KAI5433480.1"/>
    </source>
</evidence>
<organism evidence="1 2">
    <name type="scientific">Pisum sativum</name>
    <name type="common">Garden pea</name>
    <name type="synonym">Lathyrus oleraceus</name>
    <dbReference type="NCBI Taxonomy" id="3888"/>
    <lineage>
        <taxon>Eukaryota</taxon>
        <taxon>Viridiplantae</taxon>
        <taxon>Streptophyta</taxon>
        <taxon>Embryophyta</taxon>
        <taxon>Tracheophyta</taxon>
        <taxon>Spermatophyta</taxon>
        <taxon>Magnoliopsida</taxon>
        <taxon>eudicotyledons</taxon>
        <taxon>Gunneridae</taxon>
        <taxon>Pentapetalae</taxon>
        <taxon>rosids</taxon>
        <taxon>fabids</taxon>
        <taxon>Fabales</taxon>
        <taxon>Fabaceae</taxon>
        <taxon>Papilionoideae</taxon>
        <taxon>50 kb inversion clade</taxon>
        <taxon>NPAAA clade</taxon>
        <taxon>Hologalegina</taxon>
        <taxon>IRL clade</taxon>
        <taxon>Fabeae</taxon>
        <taxon>Lathyrus</taxon>
    </lineage>
</organism>
<keyword evidence="2" id="KW-1185">Reference proteome</keyword>
<dbReference type="Gramene" id="Psat02G0067500-T1">
    <property type="protein sequence ID" value="KAI5433480.1"/>
    <property type="gene ID" value="KIW84_020675"/>
</dbReference>
<protein>
    <submittedName>
        <fullName evidence="1">Uncharacterized protein</fullName>
    </submittedName>
</protein>
<gene>
    <name evidence="1" type="ORF">KIW84_020675</name>
</gene>
<sequence length="137" mass="15441">MPPQTEKGKSKKTQHQRLRVMVCEAPRLAMCPPHKVSPSGGSTFSFQQTGGSSFPYQQTGCLAFHISRLGCLAFRTSRIRSFIWPGQSEISRKCPVAWKKTCIPINRGGFNVINLEIWNVVSLLKCLWNLCRKADNM</sequence>
<dbReference type="EMBL" id="JAMSHJ010000002">
    <property type="protein sequence ID" value="KAI5433480.1"/>
    <property type="molecule type" value="Genomic_DNA"/>
</dbReference>
<dbReference type="Proteomes" id="UP001058974">
    <property type="component" value="Chromosome 2"/>
</dbReference>
<accession>A0A9D4Y9R6</accession>